<evidence type="ECO:0000313" key="5">
    <source>
        <dbReference type="EMBL" id="PAA56621.1"/>
    </source>
</evidence>
<dbReference type="STRING" id="282301.A0A267FG76"/>
<evidence type="ECO:0000313" key="8">
    <source>
        <dbReference type="Proteomes" id="UP000215902"/>
    </source>
</evidence>
<dbReference type="EMBL" id="NIVC01001103">
    <property type="protein sequence ID" value="PAA72214.1"/>
    <property type="molecule type" value="Genomic_DNA"/>
</dbReference>
<organism evidence="7 8">
    <name type="scientific">Macrostomum lignano</name>
    <dbReference type="NCBI Taxonomy" id="282301"/>
    <lineage>
        <taxon>Eukaryota</taxon>
        <taxon>Metazoa</taxon>
        <taxon>Spiralia</taxon>
        <taxon>Lophotrochozoa</taxon>
        <taxon>Platyhelminthes</taxon>
        <taxon>Rhabditophora</taxon>
        <taxon>Macrostomorpha</taxon>
        <taxon>Macrostomida</taxon>
        <taxon>Macrostomidae</taxon>
        <taxon>Macrostomum</taxon>
    </lineage>
</organism>
<evidence type="ECO:0000313" key="7">
    <source>
        <dbReference type="EMBL" id="PAA72214.1"/>
    </source>
</evidence>
<dbReference type="GO" id="GO:0005730">
    <property type="term" value="C:nucleolus"/>
    <property type="evidence" value="ECO:0007669"/>
    <property type="project" value="TreeGrafter"/>
</dbReference>
<dbReference type="PANTHER" id="PTHR15441">
    <property type="entry name" value="RIBONUCLEASE P PROTEIN SUBUNIT P14"/>
    <property type="match status" value="1"/>
</dbReference>
<dbReference type="PANTHER" id="PTHR15441:SF2">
    <property type="entry name" value="RIBONUCLEASE P_MRP PROTEIN SUBUNIT POP5"/>
    <property type="match status" value="1"/>
</dbReference>
<evidence type="ECO:0000256" key="2">
    <source>
        <dbReference type="ARBA" id="ARBA00010800"/>
    </source>
</evidence>
<evidence type="ECO:0000256" key="3">
    <source>
        <dbReference type="ARBA" id="ARBA00022694"/>
    </source>
</evidence>
<dbReference type="SUPFAM" id="SSF160350">
    <property type="entry name" value="Rnp2-like"/>
    <property type="match status" value="1"/>
</dbReference>
<keyword evidence="3" id="KW-0819">tRNA processing</keyword>
<dbReference type="OrthoDB" id="24745at2759"/>
<comment type="subcellular location">
    <subcellularLocation>
        <location evidence="1">Nucleus</location>
    </subcellularLocation>
</comment>
<sequence>VRKKYRYLTCELVAENRQAAAQAGEGELIAAVRESVLTLHGALGLGRVVNRLKLVDWSRDTGVLVLRVSRDTHRYLASALPFVKSLHGSRVAIATLHCSGTVRCAAKFLTRFYSADSTVRKQKILASSLAKLGAKPI</sequence>
<dbReference type="Proteomes" id="UP000215902">
    <property type="component" value="Unassembled WGS sequence"/>
</dbReference>
<dbReference type="GO" id="GO:0001682">
    <property type="term" value="P:tRNA 5'-leader removal"/>
    <property type="evidence" value="ECO:0007669"/>
    <property type="project" value="InterPro"/>
</dbReference>
<gene>
    <name evidence="7" type="ORF">BOX15_Mlig008640g2</name>
    <name evidence="6" type="ORF">BOX15_Mlig024472g1</name>
    <name evidence="5" type="ORF">BOX15_Mlig024472g7</name>
</gene>
<dbReference type="PIRSF" id="PIRSF023803">
    <property type="entry name" value="Ribonuclease_P_prd"/>
    <property type="match status" value="1"/>
</dbReference>
<dbReference type="InterPro" id="IPR016819">
    <property type="entry name" value="RNase_P/MRP_POP5"/>
</dbReference>
<accession>A0A267FG76</accession>
<dbReference type="AlphaFoldDB" id="A0A267FG76"/>
<keyword evidence="8" id="KW-1185">Reference proteome</keyword>
<dbReference type="EMBL" id="NIVC01001985">
    <property type="protein sequence ID" value="PAA61930.1"/>
    <property type="molecule type" value="Genomic_DNA"/>
</dbReference>
<dbReference type="GO" id="GO:0030681">
    <property type="term" value="C:multimeric ribonuclease P complex"/>
    <property type="evidence" value="ECO:0007669"/>
    <property type="project" value="TreeGrafter"/>
</dbReference>
<comment type="caution">
    <text evidence="7">The sequence shown here is derived from an EMBL/GenBank/DDBJ whole genome shotgun (WGS) entry which is preliminary data.</text>
</comment>
<dbReference type="GO" id="GO:0033204">
    <property type="term" value="F:ribonuclease P RNA binding"/>
    <property type="evidence" value="ECO:0007669"/>
    <property type="project" value="InterPro"/>
</dbReference>
<comment type="similarity">
    <text evidence="2">Belongs to the eukaryotic/archaeal RNase P protein component 2 family.</text>
</comment>
<dbReference type="InterPro" id="IPR038085">
    <property type="entry name" value="Rnp2-like_sf"/>
</dbReference>
<proteinExistence type="inferred from homology"/>
<name>A0A267FG76_9PLAT</name>
<protein>
    <submittedName>
        <fullName evidence="7">Uncharacterized protein</fullName>
    </submittedName>
</protein>
<dbReference type="InterPro" id="IPR002759">
    <property type="entry name" value="Pop5/Rpp14/Rnp2-like"/>
</dbReference>
<dbReference type="EMBL" id="NIVC01002599">
    <property type="protein sequence ID" value="PAA56621.1"/>
    <property type="molecule type" value="Genomic_DNA"/>
</dbReference>
<reference evidence="7 8" key="1">
    <citation type="submission" date="2017-06" db="EMBL/GenBank/DDBJ databases">
        <title>A platform for efficient transgenesis in Macrostomum lignano, a flatworm model organism for stem cell research.</title>
        <authorList>
            <person name="Berezikov E."/>
        </authorList>
    </citation>
    <scope>NUCLEOTIDE SEQUENCE [LARGE SCALE GENOMIC DNA]</scope>
    <source>
        <strain evidence="7">DV1</strain>
        <tissue evidence="7">Whole organism</tissue>
    </source>
</reference>
<evidence type="ECO:0000256" key="1">
    <source>
        <dbReference type="ARBA" id="ARBA00004123"/>
    </source>
</evidence>
<dbReference type="Gene3D" id="3.30.70.3250">
    <property type="entry name" value="Ribonuclease P, Pop5 subunit"/>
    <property type="match status" value="1"/>
</dbReference>
<dbReference type="Pfam" id="PF01900">
    <property type="entry name" value="RNase_P_Rpp14"/>
    <property type="match status" value="1"/>
</dbReference>
<evidence type="ECO:0000313" key="6">
    <source>
        <dbReference type="EMBL" id="PAA61930.1"/>
    </source>
</evidence>
<dbReference type="GO" id="GO:0000172">
    <property type="term" value="C:ribonuclease MRP complex"/>
    <property type="evidence" value="ECO:0007669"/>
    <property type="project" value="TreeGrafter"/>
</dbReference>
<evidence type="ECO:0000256" key="4">
    <source>
        <dbReference type="ARBA" id="ARBA00023242"/>
    </source>
</evidence>
<keyword evidence="4" id="KW-0539">Nucleus</keyword>
<feature type="non-terminal residue" evidence="7">
    <location>
        <position position="1"/>
    </location>
</feature>